<comment type="caution">
    <text evidence="4">The sequence shown here is derived from an EMBL/GenBank/DDBJ whole genome shotgun (WGS) entry which is preliminary data.</text>
</comment>
<evidence type="ECO:0000313" key="4">
    <source>
        <dbReference type="EMBL" id="KAJ5465636.1"/>
    </source>
</evidence>
<dbReference type="Pfam" id="PF00023">
    <property type="entry name" value="Ank"/>
    <property type="match status" value="1"/>
</dbReference>
<feature type="repeat" description="ANK" evidence="3">
    <location>
        <begin position="23"/>
        <end position="55"/>
    </location>
</feature>
<accession>A0A9W9WIY5</accession>
<evidence type="ECO:0000313" key="5">
    <source>
        <dbReference type="Proteomes" id="UP001147760"/>
    </source>
</evidence>
<keyword evidence="5" id="KW-1185">Reference proteome</keyword>
<dbReference type="Pfam" id="PF12796">
    <property type="entry name" value="Ank_2"/>
    <property type="match status" value="1"/>
</dbReference>
<feature type="repeat" description="ANK" evidence="3">
    <location>
        <begin position="333"/>
        <end position="365"/>
    </location>
</feature>
<dbReference type="PROSITE" id="PS50297">
    <property type="entry name" value="ANK_REP_REGION"/>
    <property type="match status" value="3"/>
</dbReference>
<dbReference type="SUPFAM" id="SSF48403">
    <property type="entry name" value="Ankyrin repeat"/>
    <property type="match status" value="1"/>
</dbReference>
<proteinExistence type="predicted"/>
<dbReference type="InterPro" id="IPR002110">
    <property type="entry name" value="Ankyrin_rpt"/>
</dbReference>
<keyword evidence="1" id="KW-0677">Repeat</keyword>
<dbReference type="OrthoDB" id="194358at2759"/>
<dbReference type="EMBL" id="JAPWDO010000006">
    <property type="protein sequence ID" value="KAJ5465636.1"/>
    <property type="molecule type" value="Genomic_DNA"/>
</dbReference>
<dbReference type="InterPro" id="IPR036770">
    <property type="entry name" value="Ankyrin_rpt-contain_sf"/>
</dbReference>
<protein>
    <submittedName>
        <fullName evidence="4">Uncharacterized protein</fullName>
    </submittedName>
</protein>
<organism evidence="4 5">
    <name type="scientific">Penicillium desertorum</name>
    <dbReference type="NCBI Taxonomy" id="1303715"/>
    <lineage>
        <taxon>Eukaryota</taxon>
        <taxon>Fungi</taxon>
        <taxon>Dikarya</taxon>
        <taxon>Ascomycota</taxon>
        <taxon>Pezizomycotina</taxon>
        <taxon>Eurotiomycetes</taxon>
        <taxon>Eurotiomycetidae</taxon>
        <taxon>Eurotiales</taxon>
        <taxon>Aspergillaceae</taxon>
        <taxon>Penicillium</taxon>
    </lineage>
</organism>
<reference evidence="4" key="1">
    <citation type="submission" date="2022-12" db="EMBL/GenBank/DDBJ databases">
        <authorList>
            <person name="Petersen C."/>
        </authorList>
    </citation>
    <scope>NUCLEOTIDE SEQUENCE</scope>
    <source>
        <strain evidence="4">IBT 17660</strain>
    </source>
</reference>
<name>A0A9W9WIY5_9EURO</name>
<reference evidence="4" key="2">
    <citation type="journal article" date="2023" name="IMA Fungus">
        <title>Comparative genomic study of the Penicillium genus elucidates a diverse pangenome and 15 lateral gene transfer events.</title>
        <authorList>
            <person name="Petersen C."/>
            <person name="Sorensen T."/>
            <person name="Nielsen M.R."/>
            <person name="Sondergaard T.E."/>
            <person name="Sorensen J.L."/>
            <person name="Fitzpatrick D.A."/>
            <person name="Frisvad J.C."/>
            <person name="Nielsen K.L."/>
        </authorList>
    </citation>
    <scope>NUCLEOTIDE SEQUENCE</scope>
    <source>
        <strain evidence="4">IBT 17660</strain>
    </source>
</reference>
<dbReference type="InterPro" id="IPR050745">
    <property type="entry name" value="Multifunctional_regulatory"/>
</dbReference>
<feature type="repeat" description="ANK" evidence="3">
    <location>
        <begin position="368"/>
        <end position="400"/>
    </location>
</feature>
<keyword evidence="2 3" id="KW-0040">ANK repeat</keyword>
<dbReference type="PANTHER" id="PTHR24189:SF50">
    <property type="entry name" value="ANKYRIN REPEAT AND SOCS BOX PROTEIN 2"/>
    <property type="match status" value="1"/>
</dbReference>
<dbReference type="Gene3D" id="1.25.40.20">
    <property type="entry name" value="Ankyrin repeat-containing domain"/>
    <property type="match status" value="3"/>
</dbReference>
<dbReference type="SMART" id="SM00248">
    <property type="entry name" value="ANK"/>
    <property type="match status" value="6"/>
</dbReference>
<dbReference type="AlphaFoldDB" id="A0A9W9WIY5"/>
<sequence length="509" mass="55459">MQLILRMILGAGAAIEERLRGNKGRTVLGYAVDAENAELAELLLSRGANPDPLQPVDRCDSEAHSSFIPEHRELFLRGRKDATRLLMEAGASLRAAERYDAPNGDTKRSLVARALKSNDLPMCRIVLAKRAEAGSQLIQDYHSSQLWEHVKHNDIETVALLLQSGARANDPHEDLPNSALGAPGVGHVIPFIASVETARFLEKSNLLSQLLWANGQMILIGAILAENEPLISILLSHGADQQGRDTKNAPWKSKMKVNTPLEVALCRGNLILAQSRDDPGSFRFAHIRQQREADEDASGIWGEDPFSKGWNLEVVNKVLAAGADVNSPPFEDGGMTPLQQAAKQGNMELVDLFLKAGADVNQPPASHKGATALQFAAIQGYTGITRKLLDAGASVQAPRAERHGRMALEGAAEHGRLDMAIKLAQQNCHYAVAMLLKSFSDWTEMDSACYEEQLFDFDEARKLDSVPQEHMIDYEEDNMLDGMKEKPLSQSVAVPFAGKAGAISTLIST</sequence>
<dbReference type="Proteomes" id="UP001147760">
    <property type="component" value="Unassembled WGS sequence"/>
</dbReference>
<evidence type="ECO:0000256" key="1">
    <source>
        <dbReference type="ARBA" id="ARBA00022737"/>
    </source>
</evidence>
<evidence type="ECO:0000256" key="3">
    <source>
        <dbReference type="PROSITE-ProRule" id="PRU00023"/>
    </source>
</evidence>
<evidence type="ECO:0000256" key="2">
    <source>
        <dbReference type="ARBA" id="ARBA00023043"/>
    </source>
</evidence>
<dbReference type="PANTHER" id="PTHR24189">
    <property type="entry name" value="MYOTROPHIN"/>
    <property type="match status" value="1"/>
</dbReference>
<dbReference type="PROSITE" id="PS50088">
    <property type="entry name" value="ANK_REPEAT"/>
    <property type="match status" value="3"/>
</dbReference>
<gene>
    <name evidence="4" type="ORF">N7530_009423</name>
</gene>